<dbReference type="PANTHER" id="PTHR30327">
    <property type="entry name" value="UNCHARACTERIZED PROTEIN YQGE"/>
    <property type="match status" value="1"/>
</dbReference>
<dbReference type="Gene3D" id="3.40.1740.10">
    <property type="entry name" value="VC0467-like"/>
    <property type="match status" value="1"/>
</dbReference>
<sequence length="201" mass="22014">MDLFGDRLYQALEQSEPEPGMLLVSDPIDGMGGVFPRSILLLLEHSDTHSMAVVLNQRSDVAVFNVLPAWAEIAAKPPAVFIGGMHEQRAVSALGVLAKGVPMDDHPDMLRVANRIVRIAMSEDPGSVAHMLEGVRIFQGLHFWGPGELEEEIAAGEWYVTPALPSDVLTPGNEDLWVNVLRRQPMPLPLFATYPEDIGDN</sequence>
<gene>
    <name evidence="2" type="ORF">CGERO_10695</name>
</gene>
<name>A0A3G6J669_9CORY</name>
<dbReference type="PANTHER" id="PTHR30327:SF1">
    <property type="entry name" value="UPF0301 PROTEIN YQGE"/>
    <property type="match status" value="1"/>
</dbReference>
<protein>
    <submittedName>
        <fullName evidence="2">Uncharacterized protein</fullName>
    </submittedName>
</protein>
<keyword evidence="3" id="KW-1185">Reference proteome</keyword>
<dbReference type="KEGG" id="cgk:CGERO_10695"/>
<evidence type="ECO:0000256" key="1">
    <source>
        <dbReference type="ARBA" id="ARBA00009600"/>
    </source>
</evidence>
<organism evidence="2 3">
    <name type="scientific">Corynebacterium gerontici</name>
    <dbReference type="NCBI Taxonomy" id="2079234"/>
    <lineage>
        <taxon>Bacteria</taxon>
        <taxon>Bacillati</taxon>
        <taxon>Actinomycetota</taxon>
        <taxon>Actinomycetes</taxon>
        <taxon>Mycobacteriales</taxon>
        <taxon>Corynebacteriaceae</taxon>
        <taxon>Corynebacterium</taxon>
    </lineage>
</organism>
<dbReference type="EMBL" id="CP033897">
    <property type="protein sequence ID" value="AZA12418.1"/>
    <property type="molecule type" value="Genomic_DNA"/>
</dbReference>
<evidence type="ECO:0000313" key="3">
    <source>
        <dbReference type="Proteomes" id="UP000271587"/>
    </source>
</evidence>
<accession>A0A3G6J669</accession>
<dbReference type="Pfam" id="PF02622">
    <property type="entry name" value="DUF179"/>
    <property type="match status" value="1"/>
</dbReference>
<dbReference type="Proteomes" id="UP000271587">
    <property type="component" value="Chromosome"/>
</dbReference>
<dbReference type="RefSeq" id="WP_123935753.1">
    <property type="nucleotide sequence ID" value="NZ_CP033897.1"/>
</dbReference>
<evidence type="ECO:0000313" key="2">
    <source>
        <dbReference type="EMBL" id="AZA12418.1"/>
    </source>
</evidence>
<dbReference type="SUPFAM" id="SSF143456">
    <property type="entry name" value="VC0467-like"/>
    <property type="match status" value="1"/>
</dbReference>
<proteinExistence type="inferred from homology"/>
<dbReference type="AlphaFoldDB" id="A0A3G6J669"/>
<reference evidence="2 3" key="1">
    <citation type="submission" date="2018-11" db="EMBL/GenBank/DDBJ databases">
        <authorList>
            <person name="Kleinhagauer T."/>
            <person name="Glaeser S.P."/>
            <person name="Spergser J."/>
            <person name="Ruckert C."/>
            <person name="Kaempfer P."/>
            <person name="Busse H.-J."/>
        </authorList>
    </citation>
    <scope>NUCLEOTIDE SEQUENCE [LARGE SCALE GENOMIC DNA]</scope>
    <source>
        <strain evidence="2 3">W8</strain>
    </source>
</reference>
<dbReference type="InterPro" id="IPR003774">
    <property type="entry name" value="AlgH-like"/>
</dbReference>
<dbReference type="GO" id="GO:0005829">
    <property type="term" value="C:cytosol"/>
    <property type="evidence" value="ECO:0007669"/>
    <property type="project" value="TreeGrafter"/>
</dbReference>
<dbReference type="OrthoDB" id="9807486at2"/>
<comment type="similarity">
    <text evidence="1">Belongs to the UPF0301 (AlgH) family.</text>
</comment>